<dbReference type="InterPro" id="IPR011010">
    <property type="entry name" value="DNA_brk_join_enz"/>
</dbReference>
<dbReference type="AlphaFoldDB" id="T0YXA2"/>
<reference evidence="3" key="2">
    <citation type="journal article" date="2014" name="ISME J.">
        <title>Microbial stratification in low pH oxic and suboxic macroscopic growths along an acid mine drainage.</title>
        <authorList>
            <person name="Mendez-Garcia C."/>
            <person name="Mesa V."/>
            <person name="Sprenger R.R."/>
            <person name="Richter M."/>
            <person name="Diez M.S."/>
            <person name="Solano J."/>
            <person name="Bargiela R."/>
            <person name="Golyshina O.V."/>
            <person name="Manteca A."/>
            <person name="Ramos J.L."/>
            <person name="Gallego J.R."/>
            <person name="Llorente I."/>
            <person name="Martins Dos Santos V.A."/>
            <person name="Jensen O.N."/>
            <person name="Pelaez A.I."/>
            <person name="Sanchez J."/>
            <person name="Ferrer M."/>
        </authorList>
    </citation>
    <scope>NUCLEOTIDE SEQUENCE</scope>
</reference>
<organism evidence="3">
    <name type="scientific">mine drainage metagenome</name>
    <dbReference type="NCBI Taxonomy" id="410659"/>
    <lineage>
        <taxon>unclassified sequences</taxon>
        <taxon>metagenomes</taxon>
        <taxon>ecological metagenomes</taxon>
    </lineage>
</organism>
<keyword evidence="1" id="KW-0233">DNA recombination</keyword>
<dbReference type="Pfam" id="PF00589">
    <property type="entry name" value="Phage_integrase"/>
    <property type="match status" value="1"/>
</dbReference>
<accession>T0YXA2</accession>
<dbReference type="InterPro" id="IPR002104">
    <property type="entry name" value="Integrase_catalytic"/>
</dbReference>
<dbReference type="EMBL" id="AUZY01009969">
    <property type="protein sequence ID" value="EQD40251.1"/>
    <property type="molecule type" value="Genomic_DNA"/>
</dbReference>
<gene>
    <name evidence="3" type="ORF">B1B_14991</name>
</gene>
<protein>
    <submittedName>
        <fullName evidence="3">Phage integrase</fullName>
    </submittedName>
</protein>
<dbReference type="GO" id="GO:0006310">
    <property type="term" value="P:DNA recombination"/>
    <property type="evidence" value="ECO:0007669"/>
    <property type="project" value="UniProtKB-KW"/>
</dbReference>
<evidence type="ECO:0000256" key="1">
    <source>
        <dbReference type="ARBA" id="ARBA00023172"/>
    </source>
</evidence>
<sequence length="148" mass="16461">MLALKWREVDLDRGVLSVVGSLERVPREGLRIKEPKTSSSRRQISLTKQALDALRRHRAEQDRARSRAEDLWVDQDLVFAGAMGGPIDAGNMMRRHFHPLLDKAGLEWEGGPAIEFRDLRTAAATLISLEGVNPKEVADLLGHSSTSI</sequence>
<dbReference type="GO" id="GO:0003677">
    <property type="term" value="F:DNA binding"/>
    <property type="evidence" value="ECO:0007669"/>
    <property type="project" value="InterPro"/>
</dbReference>
<dbReference type="SUPFAM" id="SSF56349">
    <property type="entry name" value="DNA breaking-rejoining enzymes"/>
    <property type="match status" value="1"/>
</dbReference>
<dbReference type="CDD" id="cd01189">
    <property type="entry name" value="INT_ICEBs1_C_like"/>
    <property type="match status" value="1"/>
</dbReference>
<dbReference type="PROSITE" id="PS51898">
    <property type="entry name" value="TYR_RECOMBINASE"/>
    <property type="match status" value="1"/>
</dbReference>
<dbReference type="Gene3D" id="1.10.443.10">
    <property type="entry name" value="Intergrase catalytic core"/>
    <property type="match status" value="1"/>
</dbReference>
<feature type="non-terminal residue" evidence="3">
    <location>
        <position position="148"/>
    </location>
</feature>
<comment type="caution">
    <text evidence="3">The sequence shown here is derived from an EMBL/GenBank/DDBJ whole genome shotgun (WGS) entry which is preliminary data.</text>
</comment>
<feature type="domain" description="Tyr recombinase" evidence="2">
    <location>
        <begin position="1"/>
        <end position="148"/>
    </location>
</feature>
<evidence type="ECO:0000259" key="2">
    <source>
        <dbReference type="PROSITE" id="PS51898"/>
    </source>
</evidence>
<dbReference type="InterPro" id="IPR013762">
    <property type="entry name" value="Integrase-like_cat_sf"/>
</dbReference>
<name>T0YXA2_9ZZZZ</name>
<reference evidence="3" key="1">
    <citation type="submission" date="2013-08" db="EMBL/GenBank/DDBJ databases">
        <authorList>
            <person name="Mendez C."/>
            <person name="Richter M."/>
            <person name="Ferrer M."/>
            <person name="Sanchez J."/>
        </authorList>
    </citation>
    <scope>NUCLEOTIDE SEQUENCE</scope>
</reference>
<evidence type="ECO:0000313" key="3">
    <source>
        <dbReference type="EMBL" id="EQD40251.1"/>
    </source>
</evidence>
<proteinExistence type="predicted"/>
<dbReference type="GO" id="GO:0015074">
    <property type="term" value="P:DNA integration"/>
    <property type="evidence" value="ECO:0007669"/>
    <property type="project" value="InterPro"/>
</dbReference>